<reference evidence="2" key="4">
    <citation type="submission" date="2025-09" db="UniProtKB">
        <authorList>
            <consortium name="Ensembl"/>
        </authorList>
    </citation>
    <scope>IDENTIFICATION</scope>
</reference>
<name>A0A3P8PJU2_ASTCA</name>
<feature type="compositionally biased region" description="Basic and acidic residues" evidence="1">
    <location>
        <begin position="495"/>
        <end position="504"/>
    </location>
</feature>
<feature type="compositionally biased region" description="Basic and acidic residues" evidence="1">
    <location>
        <begin position="1633"/>
        <end position="1644"/>
    </location>
</feature>
<feature type="region of interest" description="Disordered" evidence="1">
    <location>
        <begin position="940"/>
        <end position="1771"/>
    </location>
</feature>
<feature type="compositionally biased region" description="Low complexity" evidence="1">
    <location>
        <begin position="1350"/>
        <end position="1361"/>
    </location>
</feature>
<dbReference type="PANTHER" id="PTHR23005:SF3">
    <property type="entry name" value="RETINITIS PIGMENTOSA 1-LIKE 1 PROTEIN"/>
    <property type="match status" value="1"/>
</dbReference>
<dbReference type="GeneTree" id="ENSGT00940000175432"/>
<feature type="region of interest" description="Disordered" evidence="1">
    <location>
        <begin position="599"/>
        <end position="672"/>
    </location>
</feature>
<feature type="compositionally biased region" description="Low complexity" evidence="1">
    <location>
        <begin position="785"/>
        <end position="795"/>
    </location>
</feature>
<dbReference type="Bgee" id="ENSACLG00000011792">
    <property type="expression patterns" value="Expressed in camera-type eye"/>
</dbReference>
<feature type="region of interest" description="Disordered" evidence="1">
    <location>
        <begin position="1"/>
        <end position="46"/>
    </location>
</feature>
<organism evidence="2 3">
    <name type="scientific">Astatotilapia calliptera</name>
    <name type="common">Eastern happy</name>
    <name type="synonym">Chromis callipterus</name>
    <dbReference type="NCBI Taxonomy" id="8154"/>
    <lineage>
        <taxon>Eukaryota</taxon>
        <taxon>Metazoa</taxon>
        <taxon>Chordata</taxon>
        <taxon>Craniata</taxon>
        <taxon>Vertebrata</taxon>
        <taxon>Euteleostomi</taxon>
        <taxon>Actinopterygii</taxon>
        <taxon>Neopterygii</taxon>
        <taxon>Teleostei</taxon>
        <taxon>Neoteleostei</taxon>
        <taxon>Acanthomorphata</taxon>
        <taxon>Ovalentaria</taxon>
        <taxon>Cichlomorphae</taxon>
        <taxon>Cichliformes</taxon>
        <taxon>Cichlidae</taxon>
        <taxon>African cichlids</taxon>
        <taxon>Pseudocrenilabrinae</taxon>
        <taxon>Haplochromini</taxon>
        <taxon>Astatotilapia</taxon>
    </lineage>
</organism>
<feature type="compositionally biased region" description="Acidic residues" evidence="1">
    <location>
        <begin position="1665"/>
        <end position="1685"/>
    </location>
</feature>
<feature type="compositionally biased region" description="Acidic residues" evidence="1">
    <location>
        <begin position="1503"/>
        <end position="1515"/>
    </location>
</feature>
<evidence type="ECO:0000313" key="2">
    <source>
        <dbReference type="Ensembl" id="ENSACLP00000017282.2"/>
    </source>
</evidence>
<feature type="compositionally biased region" description="Basic and acidic residues" evidence="1">
    <location>
        <begin position="1199"/>
        <end position="1222"/>
    </location>
</feature>
<dbReference type="OMA" id="NNVEYKG"/>
<feature type="compositionally biased region" description="Basic and acidic residues" evidence="1">
    <location>
        <begin position="610"/>
        <end position="637"/>
    </location>
</feature>
<feature type="compositionally biased region" description="Basic and acidic residues" evidence="1">
    <location>
        <begin position="18"/>
        <end position="46"/>
    </location>
</feature>
<feature type="compositionally biased region" description="Acidic residues" evidence="1">
    <location>
        <begin position="1080"/>
        <end position="1108"/>
    </location>
</feature>
<feature type="compositionally biased region" description="Basic and acidic residues" evidence="1">
    <location>
        <begin position="1735"/>
        <end position="1749"/>
    </location>
</feature>
<feature type="compositionally biased region" description="Acidic residues" evidence="1">
    <location>
        <begin position="951"/>
        <end position="970"/>
    </location>
</feature>
<dbReference type="STRING" id="8154.ENSACLP00000017282"/>
<dbReference type="GO" id="GO:0035082">
    <property type="term" value="P:axoneme assembly"/>
    <property type="evidence" value="ECO:0007669"/>
    <property type="project" value="TreeGrafter"/>
</dbReference>
<feature type="compositionally biased region" description="Acidic residues" evidence="1">
    <location>
        <begin position="852"/>
        <end position="863"/>
    </location>
</feature>
<feature type="compositionally biased region" description="Acidic residues" evidence="1">
    <location>
        <begin position="1750"/>
        <end position="1763"/>
    </location>
</feature>
<feature type="compositionally biased region" description="Basic and acidic residues" evidence="1">
    <location>
        <begin position="1177"/>
        <end position="1188"/>
    </location>
</feature>
<reference evidence="2 3" key="1">
    <citation type="submission" date="2018-05" db="EMBL/GenBank/DDBJ databases">
        <authorList>
            <person name="Datahose"/>
        </authorList>
    </citation>
    <scope>NUCLEOTIDE SEQUENCE</scope>
</reference>
<feature type="compositionally biased region" description="Polar residues" evidence="1">
    <location>
        <begin position="345"/>
        <end position="358"/>
    </location>
</feature>
<feature type="compositionally biased region" description="Acidic residues" evidence="1">
    <location>
        <begin position="1575"/>
        <end position="1586"/>
    </location>
</feature>
<dbReference type="PANTHER" id="PTHR23005">
    <property type="entry name" value="RETINITIS PIGMENTOSA 1 PROTEIN"/>
    <property type="match status" value="1"/>
</dbReference>
<dbReference type="GO" id="GO:0060041">
    <property type="term" value="P:retina development in camera-type eye"/>
    <property type="evidence" value="ECO:0007669"/>
    <property type="project" value="TreeGrafter"/>
</dbReference>
<feature type="compositionally biased region" description="Acidic residues" evidence="1">
    <location>
        <begin position="1390"/>
        <end position="1399"/>
    </location>
</feature>
<feature type="compositionally biased region" description="Acidic residues" evidence="1">
    <location>
        <begin position="1530"/>
        <end position="1555"/>
    </location>
</feature>
<evidence type="ECO:0000313" key="3">
    <source>
        <dbReference type="Proteomes" id="UP000265100"/>
    </source>
</evidence>
<feature type="compositionally biased region" description="Acidic residues" evidence="1">
    <location>
        <begin position="1441"/>
        <end position="1451"/>
    </location>
</feature>
<feature type="compositionally biased region" description="Acidic residues" evidence="1">
    <location>
        <begin position="998"/>
        <end position="1007"/>
    </location>
</feature>
<protein>
    <submittedName>
        <fullName evidence="2">Uncharacterized protein</fullName>
    </submittedName>
</protein>
<feature type="region of interest" description="Disordered" evidence="1">
    <location>
        <begin position="456"/>
        <end position="520"/>
    </location>
</feature>
<feature type="region of interest" description="Disordered" evidence="1">
    <location>
        <begin position="774"/>
        <end position="810"/>
    </location>
</feature>
<feature type="compositionally biased region" description="Acidic residues" evidence="1">
    <location>
        <begin position="638"/>
        <end position="648"/>
    </location>
</feature>
<dbReference type="GO" id="GO:0005930">
    <property type="term" value="C:axoneme"/>
    <property type="evidence" value="ECO:0007669"/>
    <property type="project" value="TreeGrafter"/>
</dbReference>
<feature type="compositionally biased region" description="Acidic residues" evidence="1">
    <location>
        <begin position="1694"/>
        <end position="1712"/>
    </location>
</feature>
<evidence type="ECO:0000256" key="1">
    <source>
        <dbReference type="SAM" id="MobiDB-lite"/>
    </source>
</evidence>
<keyword evidence="3" id="KW-1185">Reference proteome</keyword>
<feature type="compositionally biased region" description="Basic and acidic residues" evidence="1">
    <location>
        <begin position="1030"/>
        <end position="1047"/>
    </location>
</feature>
<feature type="region of interest" description="Disordered" evidence="1">
    <location>
        <begin position="252"/>
        <end position="289"/>
    </location>
</feature>
<reference evidence="3" key="2">
    <citation type="submission" date="2023-03" db="EMBL/GenBank/DDBJ databases">
        <authorList>
            <consortium name="Wellcome Sanger Institute Data Sharing"/>
        </authorList>
    </citation>
    <scope>NUCLEOTIDE SEQUENCE [LARGE SCALE GENOMIC DNA]</scope>
</reference>
<feature type="compositionally biased region" description="Acidic residues" evidence="1">
    <location>
        <begin position="1267"/>
        <end position="1296"/>
    </location>
</feature>
<proteinExistence type="predicted"/>
<feature type="region of interest" description="Disordered" evidence="1">
    <location>
        <begin position="832"/>
        <end position="907"/>
    </location>
</feature>
<feature type="compositionally biased region" description="Basic and acidic residues" evidence="1">
    <location>
        <begin position="976"/>
        <end position="994"/>
    </location>
</feature>
<feature type="region of interest" description="Disordered" evidence="1">
    <location>
        <begin position="306"/>
        <end position="376"/>
    </location>
</feature>
<dbReference type="Proteomes" id="UP000265100">
    <property type="component" value="Chromosome 15"/>
</dbReference>
<dbReference type="GO" id="GO:0042461">
    <property type="term" value="P:photoreceptor cell development"/>
    <property type="evidence" value="ECO:0007669"/>
    <property type="project" value="TreeGrafter"/>
</dbReference>
<feature type="compositionally biased region" description="Basic and acidic residues" evidence="1">
    <location>
        <begin position="649"/>
        <end position="669"/>
    </location>
</feature>
<feature type="compositionally biased region" description="Polar residues" evidence="1">
    <location>
        <begin position="106"/>
        <end position="116"/>
    </location>
</feature>
<dbReference type="OrthoDB" id="9895813at2759"/>
<feature type="compositionally biased region" description="Basic and acidic residues" evidence="1">
    <location>
        <begin position="796"/>
        <end position="810"/>
    </location>
</feature>
<feature type="compositionally biased region" description="Low complexity" evidence="1">
    <location>
        <begin position="256"/>
        <end position="276"/>
    </location>
</feature>
<feature type="compositionally biased region" description="Basic and acidic residues" evidence="1">
    <location>
        <begin position="1129"/>
        <end position="1143"/>
    </location>
</feature>
<feature type="compositionally biased region" description="Acidic residues" evidence="1">
    <location>
        <begin position="1014"/>
        <end position="1029"/>
    </location>
</feature>
<feature type="compositionally biased region" description="Basic and acidic residues" evidence="1">
    <location>
        <begin position="1452"/>
        <end position="1463"/>
    </location>
</feature>
<accession>A0A3P8PJU2</accession>
<feature type="compositionally biased region" description="Basic and acidic residues" evidence="1">
    <location>
        <begin position="134"/>
        <end position="144"/>
    </location>
</feature>
<sequence>MCESPAHSHSKRNVPHKINGDLDTKESGGSVTDKKTDRSSKYLHKSTEVDDFDLVPSSLPNASPTEVVNEWLKSLPAEGELEDVEEFNENCDGPKTVPTTEEINTADTVNNPTENSKGPVEGEAKKCLPNNDCETSKETPKEDNASTDADNASTVFNSSIQVMKVLLNPKLDRCNSLPEISPAYGRKLSSSARGFLDCLVKLQLIDHDPKNANEKNERYQELMGILQSLWLCDPPENEHALRKDDHHFADDDFNHTSSSGVDVNSGSTGSGNSSDGVKSGNDVNGDVSEPHATVDMFKKVQQGCEVETDADVQSTSVRKAEGMCEDEQKEDYPASSDSPREQSETPHSSNESARNFSEGQKLPEAETDSSENSNSESLLLIEREELAKMISQDDPAWVLTLLNKIEKQFMTHYIKAMNEFKTRWNLGDSEQLDSTINELRAEVHKRIQASIDRELWKIQGQKGQPRPPRETKSRVSTTQAEERRRKLKVNLKPSTDSHAEKSDDSATGTSYSDQRSENGDECCQCESCIKKKMTCRTPLQGDSMTPVPAATAIKCASHPGNIHETQAAETLVEKVIVKALREVREVHPGPEDISEFAADEKEADDMSQDAVRDEVSEKNDAKEHVAKEMPEKTVAEENKEENDANDIGDELRKQKGDKTSEDKTQKEMSVEESFLASTAKQEYDKGGAKNKCLIAKNIILPSMQLIMQKMRANEKDATADELLHEPKESGKIVQIVSTNGEEFAEAIRSNDELPKQEDGVYYNKSALIKHIVVTSEDDPKEDTVETSTEETTLTSDAKHEPEEEAAKKEWLTVKNTLLPSMQMIMQMRIRKDQLMKADGSDATADEPLNGPTEEDESEDTEASSEDKSKEDVAEGTMVQDEDTHVAGATAEQNPMPEESKSGRFKVKKRVHMMQEEAVNEDLAIVDEFLKEEEEAWCKGKLTAENETASLSEDESDEESAEDTTTEDENTAVEATTEGKDEVWEEKILPEEEKMSTVSEDESADESTDTATGDESTEEPGDPATTEDETAAEKETGLTRKAESKHENAEDEIENKDTAMVSSTDHESESEEAVESLKVDDGEETDATSEDDSDEDLNATTNEEEEENDVTSNDLSNEPSEIATTEDEFLVERETAATSEHELTEGTYEASTAEDENVAVESSMVATSERESEEDEVVEKGTVTDEEKIPAISAEESEGENNHTNKLSEEPDRAASAEDKTAVSEEISSAGKGDSKDETAVEATDNEEAVKAEDADNSEEIGAVTENDSGEDLDATTNEDETTEEDDTTEPAEETTEDERVIETEIAVSTENEPNRGAAAEENVEGTTSDNEAEDYGAAEEAATTEHDSDTAVAVNTASASESESEDEVSEAKESAVTSEDELKKAAVEVAQEEAAEDVTDAEHEFNKDTSSDESDVKGTDEKLSEGEIAEQKEIAATSENEMAEEADETSDESDKTESSEKIGESSANEECKEEENDEDNSKKLVEGETTGDESEEPGKEAVESGENELTCEDCTEALTTEGETEKHETTEEDSGQPEAGENETDESDSREESEAEGTSAGEEAEETQTGKVESTDDTEDESEQDEGQNAVSESEDNSNKPESGCPESDVTCQEDTNDVVELKPEEDEEMEEKSETKEEIRENNPEDDVTQCECINIPDGSHDNNEEDSNASEKEDEETETPNEDWSEKQGDSADGEDEAEEDSDEPGEESGDIQLPLVTSKIDNQDVANIVPKEALKPLDTLIKKTAESEDGTYADIEDSEPEINSQDDIKSLETKSVKKKLF</sequence>
<reference evidence="2" key="3">
    <citation type="submission" date="2025-08" db="UniProtKB">
        <authorList>
            <consortium name="Ensembl"/>
        </authorList>
    </citation>
    <scope>IDENTIFICATION</scope>
</reference>
<feature type="compositionally biased region" description="Basic and acidic residues" evidence="1">
    <location>
        <begin position="1400"/>
        <end position="1433"/>
    </location>
</feature>
<dbReference type="Ensembl" id="ENSACLT00000017699.2">
    <property type="protein sequence ID" value="ENSACLP00000017282.2"/>
    <property type="gene ID" value="ENSACLG00000011792.2"/>
</dbReference>
<feature type="region of interest" description="Disordered" evidence="1">
    <location>
        <begin position="106"/>
        <end position="151"/>
    </location>
</feature>